<dbReference type="PROSITE" id="PS50931">
    <property type="entry name" value="HTH_LYSR"/>
    <property type="match status" value="1"/>
</dbReference>
<evidence type="ECO:0000256" key="2">
    <source>
        <dbReference type="ARBA" id="ARBA00023015"/>
    </source>
</evidence>
<dbReference type="RefSeq" id="WP_173122128.1">
    <property type="nucleotide sequence ID" value="NZ_JABRWJ010000002.1"/>
</dbReference>
<keyword evidence="2" id="KW-0805">Transcription regulation</keyword>
<keyword evidence="7" id="KW-1185">Reference proteome</keyword>
<dbReference type="InterPro" id="IPR036388">
    <property type="entry name" value="WH-like_DNA-bd_sf"/>
</dbReference>
<dbReference type="SUPFAM" id="SSF46785">
    <property type="entry name" value="Winged helix' DNA-binding domain"/>
    <property type="match status" value="1"/>
</dbReference>
<evidence type="ECO:0000256" key="4">
    <source>
        <dbReference type="ARBA" id="ARBA00023163"/>
    </source>
</evidence>
<dbReference type="Gene3D" id="1.10.10.10">
    <property type="entry name" value="Winged helix-like DNA-binding domain superfamily/Winged helix DNA-binding domain"/>
    <property type="match status" value="1"/>
</dbReference>
<dbReference type="InterPro" id="IPR036390">
    <property type="entry name" value="WH_DNA-bd_sf"/>
</dbReference>
<dbReference type="Pfam" id="PF00126">
    <property type="entry name" value="HTH_1"/>
    <property type="match status" value="1"/>
</dbReference>
<comment type="similarity">
    <text evidence="1">Belongs to the LysR transcriptional regulatory family.</text>
</comment>
<comment type="caution">
    <text evidence="6">The sequence shown here is derived from an EMBL/GenBank/DDBJ whole genome shotgun (WGS) entry which is preliminary data.</text>
</comment>
<evidence type="ECO:0000313" key="7">
    <source>
        <dbReference type="Proteomes" id="UP000737171"/>
    </source>
</evidence>
<dbReference type="Gene3D" id="3.40.190.10">
    <property type="entry name" value="Periplasmic binding protein-like II"/>
    <property type="match status" value="2"/>
</dbReference>
<dbReference type="InterPro" id="IPR000847">
    <property type="entry name" value="LysR_HTH_N"/>
</dbReference>
<dbReference type="Proteomes" id="UP000737171">
    <property type="component" value="Unassembled WGS sequence"/>
</dbReference>
<reference evidence="6 7" key="1">
    <citation type="submission" date="2020-05" db="EMBL/GenBank/DDBJ databases">
        <title>Aquincola sp. isolate from soil.</title>
        <authorList>
            <person name="Han J."/>
            <person name="Kim D.-U."/>
        </authorList>
    </citation>
    <scope>NUCLEOTIDE SEQUENCE [LARGE SCALE GENOMIC DNA]</scope>
    <source>
        <strain evidence="6 7">S2</strain>
    </source>
</reference>
<dbReference type="Pfam" id="PF03466">
    <property type="entry name" value="LysR_substrate"/>
    <property type="match status" value="1"/>
</dbReference>
<name>A0ABX2EEK9_9BURK</name>
<keyword evidence="4" id="KW-0804">Transcription</keyword>
<accession>A0ABX2EEK9</accession>
<gene>
    <name evidence="6" type="ORF">HLB44_08620</name>
</gene>
<dbReference type="PANTHER" id="PTHR30346:SF0">
    <property type="entry name" value="HCA OPERON TRANSCRIPTIONAL ACTIVATOR HCAR"/>
    <property type="match status" value="1"/>
</dbReference>
<dbReference type="CDD" id="cd08414">
    <property type="entry name" value="PBP2_LTTR_aromatics_like"/>
    <property type="match status" value="1"/>
</dbReference>
<dbReference type="SUPFAM" id="SSF53850">
    <property type="entry name" value="Periplasmic binding protein-like II"/>
    <property type="match status" value="1"/>
</dbReference>
<evidence type="ECO:0000313" key="6">
    <source>
        <dbReference type="EMBL" id="NRF67042.1"/>
    </source>
</evidence>
<dbReference type="PANTHER" id="PTHR30346">
    <property type="entry name" value="TRANSCRIPTIONAL DUAL REGULATOR HCAR-RELATED"/>
    <property type="match status" value="1"/>
</dbReference>
<protein>
    <submittedName>
        <fullName evidence="6">LysR family transcriptional regulator</fullName>
    </submittedName>
</protein>
<evidence type="ECO:0000256" key="1">
    <source>
        <dbReference type="ARBA" id="ARBA00009437"/>
    </source>
</evidence>
<feature type="domain" description="HTH lysR-type" evidence="5">
    <location>
        <begin position="2"/>
        <end position="59"/>
    </location>
</feature>
<evidence type="ECO:0000256" key="3">
    <source>
        <dbReference type="ARBA" id="ARBA00023125"/>
    </source>
</evidence>
<organism evidence="6 7">
    <name type="scientific">Pseudaquabacterium terrae</name>
    <dbReference type="NCBI Taxonomy" id="2732868"/>
    <lineage>
        <taxon>Bacteria</taxon>
        <taxon>Pseudomonadati</taxon>
        <taxon>Pseudomonadota</taxon>
        <taxon>Betaproteobacteria</taxon>
        <taxon>Burkholderiales</taxon>
        <taxon>Sphaerotilaceae</taxon>
        <taxon>Pseudaquabacterium</taxon>
    </lineage>
</organism>
<sequence length="304" mass="32332">MLELRQLRYFVAVAQAEHVGRAAERLAISQPPLSRQIQDLEQRLGLALFTRAQRRLKLTPAGRDFLAQAQALLAHAAQVEQDALRAAQGTEGRLTLGTVEGALHAGLVQADMLRFGSEAPKVVIDLRGLRSAGIFDGLRRGELDAGYAYSAPADDDPLLASALRFSEPLVLALPASHPLAGRRRAALRPAQLDGQVFITMPAATHAAARSEWLAGCQAGGFTPDVRYEAAEPAAVLSLVGAGLGLAIVQHSSERIAPPGVVFRALPWLPMALRIFLVWRREAASAAGRLFVELAGAGTSASARP</sequence>
<dbReference type="PRINTS" id="PR00039">
    <property type="entry name" value="HTHLYSR"/>
</dbReference>
<keyword evidence="3" id="KW-0238">DNA-binding</keyword>
<proteinExistence type="inferred from homology"/>
<dbReference type="InterPro" id="IPR005119">
    <property type="entry name" value="LysR_subst-bd"/>
</dbReference>
<evidence type="ECO:0000259" key="5">
    <source>
        <dbReference type="PROSITE" id="PS50931"/>
    </source>
</evidence>
<dbReference type="EMBL" id="JABRWJ010000002">
    <property type="protein sequence ID" value="NRF67042.1"/>
    <property type="molecule type" value="Genomic_DNA"/>
</dbReference>